<evidence type="ECO:0000259" key="1">
    <source>
        <dbReference type="PROSITE" id="PS50404"/>
    </source>
</evidence>
<feature type="domain" description="GST N-terminal" evidence="1">
    <location>
        <begin position="1"/>
        <end position="80"/>
    </location>
</feature>
<dbReference type="Gene3D" id="1.20.1050.10">
    <property type="match status" value="1"/>
</dbReference>
<dbReference type="PANTHER" id="PTHR44051:SF2">
    <property type="entry name" value="HYPOTHETICAL GLUTATHIONE S-TRANSFERASE LIKE PROTEIN"/>
    <property type="match status" value="1"/>
</dbReference>
<dbReference type="CDD" id="cd03206">
    <property type="entry name" value="GST_C_7"/>
    <property type="match status" value="1"/>
</dbReference>
<dbReference type="PROSITE" id="PS50405">
    <property type="entry name" value="GST_CTER"/>
    <property type="match status" value="1"/>
</dbReference>
<proteinExistence type="predicted"/>
<name>A0A1I5SPX6_9GAMM</name>
<keyword evidence="3" id="KW-0808">Transferase</keyword>
<dbReference type="STRING" id="1121869.SAMN03084138_02960"/>
<dbReference type="InterPro" id="IPR036282">
    <property type="entry name" value="Glutathione-S-Trfase_C_sf"/>
</dbReference>
<dbReference type="InterPro" id="IPR040079">
    <property type="entry name" value="Glutathione_S-Trfase"/>
</dbReference>
<evidence type="ECO:0000259" key="2">
    <source>
        <dbReference type="PROSITE" id="PS50405"/>
    </source>
</evidence>
<feature type="domain" description="GST C-terminal" evidence="2">
    <location>
        <begin position="85"/>
        <end position="198"/>
    </location>
</feature>
<evidence type="ECO:0000313" key="4">
    <source>
        <dbReference type="Proteomes" id="UP000182692"/>
    </source>
</evidence>
<dbReference type="SFLD" id="SFLDG00358">
    <property type="entry name" value="Main_(cytGST)"/>
    <property type="match status" value="1"/>
</dbReference>
<dbReference type="GeneID" id="35870514"/>
<dbReference type="InterPro" id="IPR036249">
    <property type="entry name" value="Thioredoxin-like_sf"/>
</dbReference>
<dbReference type="Pfam" id="PF13417">
    <property type="entry name" value="GST_N_3"/>
    <property type="match status" value="1"/>
</dbReference>
<dbReference type="OrthoDB" id="9797500at2"/>
<dbReference type="EMBL" id="FOWR01000022">
    <property type="protein sequence ID" value="SFP72810.1"/>
    <property type="molecule type" value="Genomic_DNA"/>
</dbReference>
<dbReference type="PANTHER" id="PTHR44051">
    <property type="entry name" value="GLUTATHIONE S-TRANSFERASE-RELATED"/>
    <property type="match status" value="1"/>
</dbReference>
<reference evidence="3 4" key="1">
    <citation type="submission" date="2016-10" db="EMBL/GenBank/DDBJ databases">
        <authorList>
            <person name="de Groot N.N."/>
        </authorList>
    </citation>
    <scope>NUCLEOTIDE SEQUENCE [LARGE SCALE GENOMIC DNA]</scope>
    <source>
        <strain evidence="3 4">DSM 15893</strain>
    </source>
</reference>
<evidence type="ECO:0000313" key="3">
    <source>
        <dbReference type="EMBL" id="SFP72810.1"/>
    </source>
</evidence>
<dbReference type="GO" id="GO:0016740">
    <property type="term" value="F:transferase activity"/>
    <property type="evidence" value="ECO:0007669"/>
    <property type="project" value="UniProtKB-KW"/>
</dbReference>
<dbReference type="Proteomes" id="UP000182692">
    <property type="component" value="Unassembled WGS sequence"/>
</dbReference>
<dbReference type="CDD" id="cd03056">
    <property type="entry name" value="GST_N_4"/>
    <property type="match status" value="1"/>
</dbReference>
<protein>
    <submittedName>
        <fullName evidence="3">Glutathione S-transferase</fullName>
    </submittedName>
</protein>
<dbReference type="InterPro" id="IPR010987">
    <property type="entry name" value="Glutathione-S-Trfase_C-like"/>
</dbReference>
<dbReference type="RefSeq" id="WP_017009191.1">
    <property type="nucleotide sequence ID" value="NZ_FOWR01000022.1"/>
</dbReference>
<accession>A0A1I5SPX6</accession>
<dbReference type="Gene3D" id="3.40.30.10">
    <property type="entry name" value="Glutaredoxin"/>
    <property type="match status" value="1"/>
</dbReference>
<dbReference type="Pfam" id="PF13410">
    <property type="entry name" value="GST_C_2"/>
    <property type="match status" value="1"/>
</dbReference>
<dbReference type="InterPro" id="IPR004045">
    <property type="entry name" value="Glutathione_S-Trfase_N"/>
</dbReference>
<sequence length="198" mass="22170">MKLYDLELSGNCYKIRLFCALNNIQIDIAPVDYLANEHKSAAFLNINPLGQIPVLDDEGVLIRDSHAILIYLAQTFRLNHWLPHSALTQARIMEWLSFSANDIARGPNDARLHDLFGLPLDIDTARNNAKKCLDIMDAHLATHTWLAHKSATIADIACFPYVALVQEGGVSLQGYDNIHRWIRDIKALDGFIPMPGLA</sequence>
<organism evidence="3 4">
    <name type="scientific">Enterovibrio norvegicus DSM 15893</name>
    <dbReference type="NCBI Taxonomy" id="1121869"/>
    <lineage>
        <taxon>Bacteria</taxon>
        <taxon>Pseudomonadati</taxon>
        <taxon>Pseudomonadota</taxon>
        <taxon>Gammaproteobacteria</taxon>
        <taxon>Vibrionales</taxon>
        <taxon>Vibrionaceae</taxon>
        <taxon>Enterovibrio</taxon>
    </lineage>
</organism>
<dbReference type="AlphaFoldDB" id="A0A1I5SPX6"/>
<dbReference type="PROSITE" id="PS50404">
    <property type="entry name" value="GST_NTER"/>
    <property type="match status" value="1"/>
</dbReference>
<gene>
    <name evidence="3" type="ORF">SAMN03084138_02960</name>
</gene>
<dbReference type="SUPFAM" id="SSF47616">
    <property type="entry name" value="GST C-terminal domain-like"/>
    <property type="match status" value="1"/>
</dbReference>
<dbReference type="SFLD" id="SFLDS00019">
    <property type="entry name" value="Glutathione_Transferase_(cytos"/>
    <property type="match status" value="1"/>
</dbReference>
<dbReference type="SUPFAM" id="SSF52833">
    <property type="entry name" value="Thioredoxin-like"/>
    <property type="match status" value="1"/>
</dbReference>